<dbReference type="RefSeq" id="WP_086713866.1">
    <property type="nucleotide sequence ID" value="NZ_CP092385.1"/>
</dbReference>
<evidence type="ECO:0000256" key="5">
    <source>
        <dbReference type="ARBA" id="ARBA00029722"/>
    </source>
</evidence>
<dbReference type="GO" id="GO:0004553">
    <property type="term" value="F:hydrolase activity, hydrolyzing O-glycosyl compounds"/>
    <property type="evidence" value="ECO:0007669"/>
    <property type="project" value="InterPro"/>
</dbReference>
<evidence type="ECO:0000256" key="1">
    <source>
        <dbReference type="ARBA" id="ARBA00006865"/>
    </source>
</evidence>
<evidence type="ECO:0000313" key="10">
    <source>
        <dbReference type="EMBL" id="KAA8679708.1"/>
    </source>
</evidence>
<feature type="active site" description="Proton donor" evidence="8">
    <location>
        <position position="139"/>
    </location>
</feature>
<dbReference type="InterPro" id="IPR008264">
    <property type="entry name" value="Beta_glucanase"/>
</dbReference>
<proteinExistence type="inferred from homology"/>
<evidence type="ECO:0000256" key="4">
    <source>
        <dbReference type="ARBA" id="ARBA00023295"/>
    </source>
</evidence>
<evidence type="ECO:0000313" key="11">
    <source>
        <dbReference type="Proteomes" id="UP000322521"/>
    </source>
</evidence>
<feature type="domain" description="GH16" evidence="9">
    <location>
        <begin position="24"/>
        <end position="258"/>
    </location>
</feature>
<dbReference type="GO" id="GO:0005975">
    <property type="term" value="P:carbohydrate metabolic process"/>
    <property type="evidence" value="ECO:0007669"/>
    <property type="project" value="InterPro"/>
</dbReference>
<accession>A0A5M9P3E2</accession>
<organism evidence="10 11">
    <name type="scientific">Vibrio gigantis</name>
    <dbReference type="NCBI Taxonomy" id="296199"/>
    <lineage>
        <taxon>Bacteria</taxon>
        <taxon>Pseudomonadati</taxon>
        <taxon>Pseudomonadota</taxon>
        <taxon>Gammaproteobacteria</taxon>
        <taxon>Vibrionales</taxon>
        <taxon>Vibrionaceae</taxon>
        <taxon>Vibrio</taxon>
    </lineage>
</organism>
<comment type="similarity">
    <text evidence="1">Belongs to the glycosyl hydrolase 16 family.</text>
</comment>
<dbReference type="SUPFAM" id="SSF49899">
    <property type="entry name" value="Concanavalin A-like lectins/glucanases"/>
    <property type="match status" value="1"/>
</dbReference>
<dbReference type="InterPro" id="IPR000757">
    <property type="entry name" value="Beta-glucanase-like"/>
</dbReference>
<dbReference type="AlphaFoldDB" id="A0A5M9P3E2"/>
<dbReference type="PANTHER" id="PTHR31062">
    <property type="entry name" value="XYLOGLUCAN ENDOTRANSGLUCOSYLASE/HYDROLASE PROTEIN 8-RELATED"/>
    <property type="match status" value="1"/>
</dbReference>
<dbReference type="PROSITE" id="PS51762">
    <property type="entry name" value="GH16_2"/>
    <property type="match status" value="1"/>
</dbReference>
<dbReference type="InterPro" id="IPR013320">
    <property type="entry name" value="ConA-like_dom_sf"/>
</dbReference>
<keyword evidence="3 10" id="KW-0378">Hydrolase</keyword>
<dbReference type="Gene3D" id="2.60.120.200">
    <property type="match status" value="1"/>
</dbReference>
<keyword evidence="11" id="KW-1185">Reference proteome</keyword>
<gene>
    <name evidence="10" type="ORF">F4W18_05650</name>
</gene>
<feature type="active site" description="Nucleophile" evidence="8">
    <location>
        <position position="135"/>
    </location>
</feature>
<name>A0A5M9P3E2_9VIBR</name>
<evidence type="ECO:0000256" key="8">
    <source>
        <dbReference type="PIRSR" id="PIRSR608264-1"/>
    </source>
</evidence>
<dbReference type="PRINTS" id="PR00737">
    <property type="entry name" value="GLHYDRLASE16"/>
</dbReference>
<reference evidence="10 11" key="1">
    <citation type="submission" date="2019-09" db="EMBL/GenBank/DDBJ databases">
        <title>Draft genome sequence of various Type strains from the CCUG.</title>
        <authorList>
            <person name="Pineiro-Iglesias B."/>
            <person name="Tunovic T."/>
            <person name="Unosson C."/>
            <person name="Inganas E."/>
            <person name="Ohlen M."/>
            <person name="Cardew S."/>
            <person name="Jensie-Markopoulos S."/>
            <person name="Salva-Serra F."/>
            <person name="Jaen-Luchoro D."/>
            <person name="Karlsson R."/>
            <person name="Svensson-Stadler L."/>
            <person name="Chun J."/>
            <person name="Moore E."/>
        </authorList>
    </citation>
    <scope>NUCLEOTIDE SEQUENCE [LARGE SCALE GENOMIC DNA]</scope>
    <source>
        <strain evidence="10 11">CCUG 56969T</strain>
    </source>
</reference>
<evidence type="ECO:0000256" key="7">
    <source>
        <dbReference type="ARBA" id="ARBA00031665"/>
    </source>
</evidence>
<dbReference type="InterPro" id="IPR044791">
    <property type="entry name" value="Beta-glucanase/XTH"/>
</dbReference>
<dbReference type="OrthoDB" id="9809583at2"/>
<dbReference type="EMBL" id="VXJS01000002">
    <property type="protein sequence ID" value="KAA8679708.1"/>
    <property type="molecule type" value="Genomic_DNA"/>
</dbReference>
<dbReference type="Proteomes" id="UP000322521">
    <property type="component" value="Unassembled WGS sequence"/>
</dbReference>
<evidence type="ECO:0000256" key="6">
    <source>
        <dbReference type="ARBA" id="ARBA00029771"/>
    </source>
</evidence>
<sequence length="263" mass="30007">MPLSKTYSAIAVALVLSSASVRGESFEDPFRDLDSSLWWLSDGWENGFPFVSRWDADAVSFNKRGMTLSLSPDPVLTDEGKLSFYGGEIRSTEFYPYGCYEIDMKPAKAPGVVSSFFLFSGPYDKPEGGNGIHNEIDIEFLGSNTNMVQLNFWTDDDSYTNSHETLIFLGFDASKDFHRYGIYWGEDKLEWYIDGNLVLRINDSQHDPIPSIESSYLRIMANIWATAPEISNWAGKFREDRKKTYRAKYRNFSFKQGKPCSKN</sequence>
<evidence type="ECO:0000256" key="3">
    <source>
        <dbReference type="ARBA" id="ARBA00022801"/>
    </source>
</evidence>
<protein>
    <recommendedName>
        <fullName evidence="2">Beta-glucanase</fullName>
    </recommendedName>
    <alternativeName>
        <fullName evidence="7">1,3-1,4-beta-D-glucan 4-glucanohydrolase</fullName>
    </alternativeName>
    <alternativeName>
        <fullName evidence="6">Endo-beta-1,3-1,4 glucanase</fullName>
    </alternativeName>
    <alternativeName>
        <fullName evidence="5">Lichenase</fullName>
    </alternativeName>
</protein>
<keyword evidence="4" id="KW-0326">Glycosidase</keyword>
<comment type="caution">
    <text evidence="10">The sequence shown here is derived from an EMBL/GenBank/DDBJ whole genome shotgun (WGS) entry which is preliminary data.</text>
</comment>
<dbReference type="Pfam" id="PF00722">
    <property type="entry name" value="Glyco_hydro_16"/>
    <property type="match status" value="1"/>
</dbReference>
<evidence type="ECO:0000256" key="2">
    <source>
        <dbReference type="ARBA" id="ARBA00014569"/>
    </source>
</evidence>
<evidence type="ECO:0000259" key="9">
    <source>
        <dbReference type="PROSITE" id="PS51762"/>
    </source>
</evidence>